<dbReference type="GO" id="GO:0008168">
    <property type="term" value="F:methyltransferase activity"/>
    <property type="evidence" value="ECO:0007669"/>
    <property type="project" value="UniProtKB-KW"/>
</dbReference>
<dbReference type="EC" id="2.1.2.10" evidence="4"/>
<dbReference type="GO" id="GO:0004047">
    <property type="term" value="F:aminomethyltransferase activity"/>
    <property type="evidence" value="ECO:0007669"/>
    <property type="project" value="UniProtKB-EC"/>
</dbReference>
<reference evidence="4 5" key="1">
    <citation type="submission" date="2020-08" db="EMBL/GenBank/DDBJ databases">
        <title>Genome sequencing of Purple Non-Sulfur Bacteria from various extreme environments.</title>
        <authorList>
            <person name="Mayer M."/>
        </authorList>
    </citation>
    <scope>NUCLEOTIDE SEQUENCE [LARGE SCALE GENOMIC DNA]</scope>
    <source>
        <strain evidence="4 5">JA135</strain>
    </source>
</reference>
<name>A0A7W6S0L9_9PROT</name>
<dbReference type="AlphaFoldDB" id="A0A7W6S0L9"/>
<dbReference type="InterPro" id="IPR027266">
    <property type="entry name" value="TrmE/GcvT-like"/>
</dbReference>
<proteinExistence type="predicted"/>
<dbReference type="EMBL" id="JACIGI010000017">
    <property type="protein sequence ID" value="MBB4286507.1"/>
    <property type="molecule type" value="Genomic_DNA"/>
</dbReference>
<evidence type="ECO:0000256" key="1">
    <source>
        <dbReference type="PIRSR" id="PIRSR006487-1"/>
    </source>
</evidence>
<dbReference type="PIRSF" id="PIRSF006487">
    <property type="entry name" value="GcvT"/>
    <property type="match status" value="1"/>
</dbReference>
<evidence type="ECO:0000259" key="3">
    <source>
        <dbReference type="Pfam" id="PF08669"/>
    </source>
</evidence>
<accession>A0A7W6S0L9</accession>
<dbReference type="Pfam" id="PF08669">
    <property type="entry name" value="GCV_T_C"/>
    <property type="match status" value="1"/>
</dbReference>
<feature type="domain" description="Aminomethyltransferase C-terminal" evidence="3">
    <location>
        <begin position="357"/>
        <end position="443"/>
    </location>
</feature>
<dbReference type="InterPro" id="IPR029043">
    <property type="entry name" value="GcvT/YgfZ_C"/>
</dbReference>
<protein>
    <submittedName>
        <fullName evidence="4">Aminomethyltransferase</fullName>
        <ecNumber evidence="4">2.1.2.10</ecNumber>
    </submittedName>
</protein>
<dbReference type="PANTHER" id="PTHR43757">
    <property type="entry name" value="AMINOMETHYLTRANSFERASE"/>
    <property type="match status" value="1"/>
</dbReference>
<dbReference type="InterPro" id="IPR006222">
    <property type="entry name" value="GCVT_N"/>
</dbReference>
<dbReference type="GO" id="GO:0032259">
    <property type="term" value="P:methylation"/>
    <property type="evidence" value="ECO:0007669"/>
    <property type="project" value="UniProtKB-KW"/>
</dbReference>
<organism evidence="4 5">
    <name type="scientific">Roseospira goensis</name>
    <dbReference type="NCBI Taxonomy" id="391922"/>
    <lineage>
        <taxon>Bacteria</taxon>
        <taxon>Pseudomonadati</taxon>
        <taxon>Pseudomonadota</taxon>
        <taxon>Alphaproteobacteria</taxon>
        <taxon>Rhodospirillales</taxon>
        <taxon>Rhodospirillaceae</taxon>
        <taxon>Roseospira</taxon>
    </lineage>
</organism>
<dbReference type="Pfam" id="PF01571">
    <property type="entry name" value="GCV_T"/>
    <property type="match status" value="1"/>
</dbReference>
<dbReference type="SUPFAM" id="SSF103025">
    <property type="entry name" value="Folate-binding domain"/>
    <property type="match status" value="1"/>
</dbReference>
<feature type="domain" description="GCVT N-terminal" evidence="2">
    <location>
        <begin position="85"/>
        <end position="329"/>
    </location>
</feature>
<dbReference type="InterPro" id="IPR013977">
    <property type="entry name" value="GcvT_C"/>
</dbReference>
<keyword evidence="4" id="KW-0489">Methyltransferase</keyword>
<evidence type="ECO:0000313" key="5">
    <source>
        <dbReference type="Proteomes" id="UP000555728"/>
    </source>
</evidence>
<dbReference type="PANTHER" id="PTHR43757:SF2">
    <property type="entry name" value="AMINOMETHYLTRANSFERASE, MITOCHONDRIAL"/>
    <property type="match status" value="1"/>
</dbReference>
<evidence type="ECO:0000259" key="2">
    <source>
        <dbReference type="Pfam" id="PF01571"/>
    </source>
</evidence>
<dbReference type="Proteomes" id="UP000555728">
    <property type="component" value="Unassembled WGS sequence"/>
</dbReference>
<evidence type="ECO:0000313" key="4">
    <source>
        <dbReference type="EMBL" id="MBB4286507.1"/>
    </source>
</evidence>
<gene>
    <name evidence="4" type="ORF">GGD88_002239</name>
</gene>
<dbReference type="RefSeq" id="WP_184435419.1">
    <property type="nucleotide sequence ID" value="NZ_JACIGI010000017.1"/>
</dbReference>
<dbReference type="Gene3D" id="3.30.1360.120">
    <property type="entry name" value="Probable tRNA modification gtpase trme, domain 1"/>
    <property type="match status" value="1"/>
</dbReference>
<sequence>MDTPLSPDTPVVNAAAATVEAAVAAASLDPTTRQCPTVDQSDRTVPINLRQSGPTPVQMLISTRVRKSPYWHLAHKAGCWRATVYNRMYHPRGYVRPEDGGAMVEYDALVNHVTMWNVAVERQIQVKGPDAEAFVNTVVTRDVTRIAPMRGKYVILCNEEGGILNDPVLLRLSEDEFWFSLSDSDLEMWLRGVNLGLGMDVTIKEIDVAPVQIQGPKSKALMEDLVGPAIRDVPYYGLLEAQVGGRDVVISQTGFSGEAGYEIYLRDATLYADDMWNAVLEAGQKHNLMVIAPAHHRRIAAGILSWGQDLDQETLPFQCNLGYQVPRKKTADYIGKARLEQVRAELEAGGEPYAMQLVGMVLGGQPITDYAPDFWLISGADAGAPLGYVTSPWYSPELGTNIAMGYVPYGLRHEGTRLTVWLPDAYAETAGAPVNAQVVPMPFRASANPSARELARGQGRDSAY</sequence>
<dbReference type="SUPFAM" id="SSF101790">
    <property type="entry name" value="Aminomethyltransferase beta-barrel domain"/>
    <property type="match status" value="1"/>
</dbReference>
<keyword evidence="4" id="KW-0808">Transferase</keyword>
<keyword evidence="5" id="KW-1185">Reference proteome</keyword>
<feature type="binding site" evidence="1">
    <location>
        <position position="262"/>
    </location>
    <ligand>
        <name>substrate</name>
    </ligand>
</feature>
<comment type="caution">
    <text evidence="4">The sequence shown here is derived from an EMBL/GenBank/DDBJ whole genome shotgun (WGS) entry which is preliminary data.</text>
</comment>
<dbReference type="InterPro" id="IPR028896">
    <property type="entry name" value="GcvT/YgfZ/DmdA"/>
</dbReference>